<evidence type="ECO:0000256" key="13">
    <source>
        <dbReference type="RuleBase" id="RU000461"/>
    </source>
</evidence>
<keyword evidence="10 13" id="KW-0408">Iron</keyword>
<organism evidence="14 15">
    <name type="scientific">Timema podura</name>
    <name type="common">Walking stick</name>
    <dbReference type="NCBI Taxonomy" id="61482"/>
    <lineage>
        <taxon>Eukaryota</taxon>
        <taxon>Metazoa</taxon>
        <taxon>Ecdysozoa</taxon>
        <taxon>Arthropoda</taxon>
        <taxon>Hexapoda</taxon>
        <taxon>Insecta</taxon>
        <taxon>Pterygota</taxon>
        <taxon>Neoptera</taxon>
        <taxon>Polyneoptera</taxon>
        <taxon>Phasmatodea</taxon>
        <taxon>Timematodea</taxon>
        <taxon>Timematoidea</taxon>
        <taxon>Timematidae</taxon>
        <taxon>Timema</taxon>
    </lineage>
</organism>
<evidence type="ECO:0000256" key="8">
    <source>
        <dbReference type="ARBA" id="ARBA00022848"/>
    </source>
</evidence>
<keyword evidence="7" id="KW-0256">Endoplasmic reticulum</keyword>
<dbReference type="Proteomes" id="UP001153148">
    <property type="component" value="Unassembled WGS sequence"/>
</dbReference>
<dbReference type="SUPFAM" id="SSF48264">
    <property type="entry name" value="Cytochrome P450"/>
    <property type="match status" value="1"/>
</dbReference>
<evidence type="ECO:0000256" key="6">
    <source>
        <dbReference type="ARBA" id="ARBA00022723"/>
    </source>
</evidence>
<dbReference type="EMBL" id="CAJPIN010037869">
    <property type="protein sequence ID" value="CAG2064903.1"/>
    <property type="molecule type" value="Genomic_DNA"/>
</dbReference>
<dbReference type="InterPro" id="IPR050476">
    <property type="entry name" value="Insect_CytP450_Detox"/>
</dbReference>
<sequence>MQETLRKHTPIPNLTRICTEPFTLEGTNLKLQKGDMVIIPTMGFHHDPKYFPNPDHFDPERFSEENKKLIPSYAYLPFGEGPRMCIGMRFGLVQAKVGLVGLLSRYKFSVCEKTDIPLVYDPVSLILTAKNGFHLTIIHGVRCSSRGMGRNTEHEPFHDGHLAKSVTTEQLTAHHGHKTPFTFPLTPPSFKACVSTPYFVIGLPGVATQRQFGESTRQVETRIDCDLETVS</sequence>
<keyword evidence="9 13" id="KW-0560">Oxidoreductase</keyword>
<dbReference type="PROSITE" id="PS00086">
    <property type="entry name" value="CYTOCHROME_P450"/>
    <property type="match status" value="1"/>
</dbReference>
<evidence type="ECO:0000256" key="4">
    <source>
        <dbReference type="ARBA" id="ARBA00010617"/>
    </source>
</evidence>
<evidence type="ECO:0000256" key="2">
    <source>
        <dbReference type="ARBA" id="ARBA00004174"/>
    </source>
</evidence>
<keyword evidence="12" id="KW-0472">Membrane</keyword>
<keyword evidence="6 13" id="KW-0479">Metal-binding</keyword>
<dbReference type="PANTHER" id="PTHR24292">
    <property type="entry name" value="CYTOCHROME P450"/>
    <property type="match status" value="1"/>
</dbReference>
<dbReference type="InterPro" id="IPR002401">
    <property type="entry name" value="Cyt_P450_E_grp-I"/>
</dbReference>
<keyword evidence="5 13" id="KW-0349">Heme</keyword>
<keyword evidence="8" id="KW-0492">Microsome</keyword>
<keyword evidence="15" id="KW-1185">Reference proteome</keyword>
<dbReference type="InterPro" id="IPR036396">
    <property type="entry name" value="Cyt_P450_sf"/>
</dbReference>
<accession>A0ABN7PAS3</accession>
<keyword evidence="11 13" id="KW-0503">Monooxygenase</keyword>
<dbReference type="InterPro" id="IPR001128">
    <property type="entry name" value="Cyt_P450"/>
</dbReference>
<dbReference type="Pfam" id="PF00067">
    <property type="entry name" value="p450"/>
    <property type="match status" value="1"/>
</dbReference>
<evidence type="ECO:0000256" key="7">
    <source>
        <dbReference type="ARBA" id="ARBA00022824"/>
    </source>
</evidence>
<evidence type="ECO:0000256" key="11">
    <source>
        <dbReference type="ARBA" id="ARBA00023033"/>
    </source>
</evidence>
<evidence type="ECO:0000313" key="15">
    <source>
        <dbReference type="Proteomes" id="UP001153148"/>
    </source>
</evidence>
<comment type="cofactor">
    <cofactor evidence="1">
        <name>heme</name>
        <dbReference type="ChEBI" id="CHEBI:30413"/>
    </cofactor>
</comment>
<evidence type="ECO:0000256" key="5">
    <source>
        <dbReference type="ARBA" id="ARBA00022617"/>
    </source>
</evidence>
<evidence type="ECO:0000256" key="3">
    <source>
        <dbReference type="ARBA" id="ARBA00004406"/>
    </source>
</evidence>
<dbReference type="InterPro" id="IPR017972">
    <property type="entry name" value="Cyt_P450_CS"/>
</dbReference>
<proteinExistence type="inferred from homology"/>
<comment type="similarity">
    <text evidence="4 13">Belongs to the cytochrome P450 family.</text>
</comment>
<comment type="caution">
    <text evidence="14">The sequence shown here is derived from an EMBL/GenBank/DDBJ whole genome shotgun (WGS) entry which is preliminary data.</text>
</comment>
<evidence type="ECO:0008006" key="16">
    <source>
        <dbReference type="Google" id="ProtNLM"/>
    </source>
</evidence>
<evidence type="ECO:0000256" key="12">
    <source>
        <dbReference type="ARBA" id="ARBA00023136"/>
    </source>
</evidence>
<evidence type="ECO:0000256" key="9">
    <source>
        <dbReference type="ARBA" id="ARBA00023002"/>
    </source>
</evidence>
<comment type="subcellular location">
    <subcellularLocation>
        <location evidence="3">Endoplasmic reticulum membrane</location>
        <topology evidence="3">Peripheral membrane protein</topology>
    </subcellularLocation>
    <subcellularLocation>
        <location evidence="2">Microsome membrane</location>
        <topology evidence="2">Peripheral membrane protein</topology>
    </subcellularLocation>
</comment>
<dbReference type="Gene3D" id="1.10.630.10">
    <property type="entry name" value="Cytochrome P450"/>
    <property type="match status" value="1"/>
</dbReference>
<dbReference type="PANTHER" id="PTHR24292:SF54">
    <property type="entry name" value="CYP9F3-RELATED"/>
    <property type="match status" value="1"/>
</dbReference>
<gene>
    <name evidence="14" type="ORF">TPAB3V08_LOCUS11847</name>
</gene>
<evidence type="ECO:0000256" key="10">
    <source>
        <dbReference type="ARBA" id="ARBA00023004"/>
    </source>
</evidence>
<name>A0ABN7PAS3_TIMPD</name>
<protein>
    <recommendedName>
        <fullName evidence="16">Cytochrome P450</fullName>
    </recommendedName>
</protein>
<dbReference type="PRINTS" id="PR00463">
    <property type="entry name" value="EP450I"/>
</dbReference>
<evidence type="ECO:0000256" key="1">
    <source>
        <dbReference type="ARBA" id="ARBA00001971"/>
    </source>
</evidence>
<reference evidence="14" key="1">
    <citation type="submission" date="2021-03" db="EMBL/GenBank/DDBJ databases">
        <authorList>
            <person name="Tran Van P."/>
        </authorList>
    </citation>
    <scope>NUCLEOTIDE SEQUENCE</scope>
</reference>
<evidence type="ECO:0000313" key="14">
    <source>
        <dbReference type="EMBL" id="CAG2064903.1"/>
    </source>
</evidence>